<feature type="transmembrane region" description="Helical" evidence="1">
    <location>
        <begin position="133"/>
        <end position="151"/>
    </location>
</feature>
<dbReference type="Ensembl" id="ENSCABT00000027938.1">
    <property type="protein sequence ID" value="ENSCABP00000025496.1"/>
    <property type="gene ID" value="ENSCABG00000018754.1"/>
</dbReference>
<evidence type="ECO:0000313" key="3">
    <source>
        <dbReference type="Ensembl" id="ENSCABP00000025496.1"/>
    </source>
</evidence>
<name>A0A8C0QMA2_CHEAB</name>
<keyword evidence="1" id="KW-0472">Membrane</keyword>
<dbReference type="GeneTree" id="ENSGT00960000186967"/>
<keyword evidence="1" id="KW-0812">Transmembrane</keyword>
<reference evidence="3" key="1">
    <citation type="submission" date="2025-08" db="UniProtKB">
        <authorList>
            <consortium name="Ensembl"/>
        </authorList>
    </citation>
    <scope>IDENTIFICATION</scope>
</reference>
<dbReference type="Pfam" id="PF09291">
    <property type="entry name" value="DUF1968"/>
    <property type="match status" value="1"/>
</dbReference>
<dbReference type="InterPro" id="IPR013783">
    <property type="entry name" value="Ig-like_fold"/>
</dbReference>
<dbReference type="AlphaFoldDB" id="A0A8C0QMA2"/>
<evidence type="ECO:0000313" key="4">
    <source>
        <dbReference type="Proteomes" id="UP000694404"/>
    </source>
</evidence>
<proteinExistence type="predicted"/>
<feature type="domain" description="T-cell receptor alpha chain constant" evidence="2">
    <location>
        <begin position="33"/>
        <end position="109"/>
    </location>
</feature>
<dbReference type="InterPro" id="IPR015370">
    <property type="entry name" value="TCR_alpha_C"/>
</dbReference>
<sequence>AIYLSVNYGGNNKLTFGRGTRLTINANLSDSDPSVYQLKSQDGELSACLITDFAPENISIGSSDSNLTEVSGSIVQVKNPHSNKMEASYGTVLWREKKSFHCIAKQKMETFEMSDSGEEGKCAGWEMVSRLQAGLWSLVVAVNLLLTIWLWKS</sequence>
<dbReference type="Gene3D" id="2.60.40.10">
    <property type="entry name" value="Immunoglobulins"/>
    <property type="match status" value="1"/>
</dbReference>
<keyword evidence="4" id="KW-1185">Reference proteome</keyword>
<evidence type="ECO:0000256" key="1">
    <source>
        <dbReference type="SAM" id="Phobius"/>
    </source>
</evidence>
<dbReference type="SUPFAM" id="SSF48726">
    <property type="entry name" value="Immunoglobulin"/>
    <property type="match status" value="1"/>
</dbReference>
<dbReference type="Proteomes" id="UP000694404">
    <property type="component" value="Unplaced"/>
</dbReference>
<organism evidence="3 4">
    <name type="scientific">Chelonoidis abingdonii</name>
    <name type="common">Abingdon island giant tortoise</name>
    <name type="synonym">Testudo abingdonii</name>
    <dbReference type="NCBI Taxonomy" id="106734"/>
    <lineage>
        <taxon>Eukaryota</taxon>
        <taxon>Metazoa</taxon>
        <taxon>Chordata</taxon>
        <taxon>Craniata</taxon>
        <taxon>Vertebrata</taxon>
        <taxon>Euteleostomi</taxon>
        <taxon>Archelosauria</taxon>
        <taxon>Testudinata</taxon>
        <taxon>Testudines</taxon>
        <taxon>Cryptodira</taxon>
        <taxon>Durocryptodira</taxon>
        <taxon>Testudinoidea</taxon>
        <taxon>Testudinidae</taxon>
        <taxon>Chelonoidis</taxon>
    </lineage>
</organism>
<accession>A0A8C0QMA2</accession>
<protein>
    <recommendedName>
        <fullName evidence="2">T-cell receptor alpha chain constant domain-containing protein</fullName>
    </recommendedName>
</protein>
<dbReference type="InterPro" id="IPR036179">
    <property type="entry name" value="Ig-like_dom_sf"/>
</dbReference>
<keyword evidence="1" id="KW-1133">Transmembrane helix</keyword>
<reference evidence="3" key="2">
    <citation type="submission" date="2025-09" db="UniProtKB">
        <authorList>
            <consortium name="Ensembl"/>
        </authorList>
    </citation>
    <scope>IDENTIFICATION</scope>
</reference>
<evidence type="ECO:0000259" key="2">
    <source>
        <dbReference type="Pfam" id="PF09291"/>
    </source>
</evidence>